<dbReference type="SUPFAM" id="SSF46785">
    <property type="entry name" value="Winged helix' DNA-binding domain"/>
    <property type="match status" value="1"/>
</dbReference>
<dbReference type="Proteomes" id="UP001065549">
    <property type="component" value="Unassembled WGS sequence"/>
</dbReference>
<dbReference type="GO" id="GO:0003700">
    <property type="term" value="F:DNA-binding transcription factor activity"/>
    <property type="evidence" value="ECO:0007669"/>
    <property type="project" value="InterPro"/>
</dbReference>
<dbReference type="AlphaFoldDB" id="A0A9J6QQA8"/>
<name>A0A9J6QQA8_9FIRM</name>
<reference evidence="2" key="1">
    <citation type="submission" date="2022-09" db="EMBL/GenBank/DDBJ databases">
        <title>Culturomic study of gut microbiota in children with autism spectrum disorder.</title>
        <authorList>
            <person name="Efimov B.A."/>
            <person name="Chaplin A.V."/>
            <person name="Sokolova S.R."/>
            <person name="Pikina A.P."/>
            <person name="Korzhanova M."/>
            <person name="Belova V."/>
            <person name="Korostin D."/>
        </authorList>
    </citation>
    <scope>NUCLEOTIDE SEQUENCE</scope>
    <source>
        <strain evidence="2">ASD5510</strain>
    </source>
</reference>
<proteinExistence type="predicted"/>
<organism evidence="2 3">
    <name type="scientific">Hominibacterium faecale</name>
    <dbReference type="NCBI Taxonomy" id="2839743"/>
    <lineage>
        <taxon>Bacteria</taxon>
        <taxon>Bacillati</taxon>
        <taxon>Bacillota</taxon>
        <taxon>Clostridia</taxon>
        <taxon>Peptostreptococcales</taxon>
        <taxon>Anaerovoracaceae</taxon>
        <taxon>Hominibacterium</taxon>
    </lineage>
</organism>
<evidence type="ECO:0000259" key="1">
    <source>
        <dbReference type="Pfam" id="PF12802"/>
    </source>
</evidence>
<protein>
    <submittedName>
        <fullName evidence="2">MarR family winged helix-turn-helix transcriptional regulator</fullName>
    </submittedName>
</protein>
<dbReference type="RefSeq" id="WP_253020107.1">
    <property type="nucleotide sequence ID" value="NZ_JAJAGH010000015.1"/>
</dbReference>
<evidence type="ECO:0000313" key="2">
    <source>
        <dbReference type="EMBL" id="MCU7377612.1"/>
    </source>
</evidence>
<sequence>MNNIREMMRKFTVALNSIDEAYCSNTKIMGVKESELWLLYALDDDDAHSQKQICEEWGFPKTTLNTAIKQAEAAGHLTMTHIPGKRREMNVCLTEEGKAYAKQVLSPIYAAEKMALEATIRRYSIDFIEVLDYFGACLKSALEDNMRERKEPDR</sequence>
<dbReference type="InterPro" id="IPR000835">
    <property type="entry name" value="HTH_MarR-typ"/>
</dbReference>
<dbReference type="InterPro" id="IPR036390">
    <property type="entry name" value="WH_DNA-bd_sf"/>
</dbReference>
<feature type="domain" description="HTH marR-type" evidence="1">
    <location>
        <begin position="30"/>
        <end position="87"/>
    </location>
</feature>
<evidence type="ECO:0000313" key="3">
    <source>
        <dbReference type="Proteomes" id="UP001065549"/>
    </source>
</evidence>
<dbReference type="Pfam" id="PF12802">
    <property type="entry name" value="MarR_2"/>
    <property type="match status" value="1"/>
</dbReference>
<comment type="caution">
    <text evidence="2">The sequence shown here is derived from an EMBL/GenBank/DDBJ whole genome shotgun (WGS) entry which is preliminary data.</text>
</comment>
<dbReference type="EMBL" id="JAOSHN010000002">
    <property type="protein sequence ID" value="MCU7377612.1"/>
    <property type="molecule type" value="Genomic_DNA"/>
</dbReference>
<keyword evidence="3" id="KW-1185">Reference proteome</keyword>
<accession>A0A9J6QQA8</accession>
<gene>
    <name evidence="2" type="ORF">OBO34_04490</name>
</gene>
<dbReference type="Gene3D" id="1.10.10.10">
    <property type="entry name" value="Winged helix-like DNA-binding domain superfamily/Winged helix DNA-binding domain"/>
    <property type="match status" value="1"/>
</dbReference>
<dbReference type="InterPro" id="IPR036388">
    <property type="entry name" value="WH-like_DNA-bd_sf"/>
</dbReference>